<sequence length="253" mass="26338">MWHVTRVAETASTNADVAELARNAAPEGTVLVADHQTAGRGRLDRTWDTPAGTSLTVSFLLRPADVPPARWPWLPLVVGVAVADAVHHVTGISAALKWPNDVLVGDRKLAGILVETVDSADGPAVVAGVGLNVTQGMDQLPAGGISLASAGADVGRDDVLEALGMCLEERYTSWRLAGGDPAAELADAYRHRCATLRRRVRAELPGGAVVEGRAADVDPAGRLVIDTADGPVVVGAGDVVHLRAVTEPDRPSR</sequence>
<dbReference type="EMBL" id="JAAGOB010000003">
    <property type="protein sequence ID" value="NED95187.1"/>
    <property type="molecule type" value="Genomic_DNA"/>
</dbReference>
<dbReference type="InterPro" id="IPR003142">
    <property type="entry name" value="BPL_C"/>
</dbReference>
<evidence type="ECO:0000313" key="6">
    <source>
        <dbReference type="Proteomes" id="UP000469185"/>
    </source>
</evidence>
<dbReference type="GO" id="GO:0005737">
    <property type="term" value="C:cytoplasm"/>
    <property type="evidence" value="ECO:0007669"/>
    <property type="project" value="TreeGrafter"/>
</dbReference>
<reference evidence="5 6" key="1">
    <citation type="submission" date="2020-02" db="EMBL/GenBank/DDBJ databases">
        <authorList>
            <person name="Li X.-J."/>
            <person name="Feng X.-M."/>
        </authorList>
    </citation>
    <scope>NUCLEOTIDE SEQUENCE [LARGE SCALE GENOMIC DNA]</scope>
    <source>
        <strain evidence="5 6">CGMCC 4.7225</strain>
    </source>
</reference>
<keyword evidence="2" id="KW-0092">Biotin</keyword>
<dbReference type="PROSITE" id="PS51733">
    <property type="entry name" value="BPL_LPL_CATALYTIC"/>
    <property type="match status" value="1"/>
</dbReference>
<keyword evidence="6" id="KW-1185">Reference proteome</keyword>
<dbReference type="RefSeq" id="WP_163817629.1">
    <property type="nucleotide sequence ID" value="NZ_JAAGOB010000003.1"/>
</dbReference>
<dbReference type="SUPFAM" id="SSF55681">
    <property type="entry name" value="Class II aaRS and biotin synthetases"/>
    <property type="match status" value="1"/>
</dbReference>
<dbReference type="PANTHER" id="PTHR12835:SF5">
    <property type="entry name" value="BIOTIN--PROTEIN LIGASE"/>
    <property type="match status" value="1"/>
</dbReference>
<keyword evidence="1 5" id="KW-0436">Ligase</keyword>
<dbReference type="Pfam" id="PF03099">
    <property type="entry name" value="BPL_LplA_LipB"/>
    <property type="match status" value="1"/>
</dbReference>
<dbReference type="InterPro" id="IPR004143">
    <property type="entry name" value="BPL_LPL_catalytic"/>
</dbReference>
<dbReference type="PANTHER" id="PTHR12835">
    <property type="entry name" value="BIOTIN PROTEIN LIGASE"/>
    <property type="match status" value="1"/>
</dbReference>
<dbReference type="EC" id="6.3.4.15" evidence="3"/>
<dbReference type="CDD" id="cd16442">
    <property type="entry name" value="BPL"/>
    <property type="match status" value="1"/>
</dbReference>
<protein>
    <recommendedName>
        <fullName evidence="3">biotin--[biotin carboxyl-carrier protein] ligase</fullName>
        <ecNumber evidence="3">6.3.4.15</ecNumber>
    </recommendedName>
</protein>
<evidence type="ECO:0000256" key="1">
    <source>
        <dbReference type="ARBA" id="ARBA00022598"/>
    </source>
</evidence>
<dbReference type="NCBIfam" id="TIGR00121">
    <property type="entry name" value="birA_ligase"/>
    <property type="match status" value="1"/>
</dbReference>
<dbReference type="InterPro" id="IPR004408">
    <property type="entry name" value="Biotin_CoA_COase_ligase"/>
</dbReference>
<comment type="caution">
    <text evidence="5">The sequence shown here is derived from an EMBL/GenBank/DDBJ whole genome shotgun (WGS) entry which is preliminary data.</text>
</comment>
<name>A0A6N9YJR2_9ACTN</name>
<gene>
    <name evidence="5" type="ORF">G1H11_07645</name>
</gene>
<organism evidence="5 6">
    <name type="scientific">Phytoactinopolyspora alkaliphila</name>
    <dbReference type="NCBI Taxonomy" id="1783498"/>
    <lineage>
        <taxon>Bacteria</taxon>
        <taxon>Bacillati</taxon>
        <taxon>Actinomycetota</taxon>
        <taxon>Actinomycetes</taxon>
        <taxon>Jiangellales</taxon>
        <taxon>Jiangellaceae</taxon>
        <taxon>Phytoactinopolyspora</taxon>
    </lineage>
</organism>
<accession>A0A6N9YJR2</accession>
<evidence type="ECO:0000256" key="3">
    <source>
        <dbReference type="ARBA" id="ARBA00024227"/>
    </source>
</evidence>
<dbReference type="Proteomes" id="UP000469185">
    <property type="component" value="Unassembled WGS sequence"/>
</dbReference>
<dbReference type="Pfam" id="PF02237">
    <property type="entry name" value="BPL_C"/>
    <property type="match status" value="1"/>
</dbReference>
<dbReference type="InterPro" id="IPR045864">
    <property type="entry name" value="aa-tRNA-synth_II/BPL/LPL"/>
</dbReference>
<proteinExistence type="predicted"/>
<feature type="domain" description="BPL/LPL catalytic" evidence="4">
    <location>
        <begin position="3"/>
        <end position="175"/>
    </location>
</feature>
<dbReference type="Gene3D" id="3.30.930.10">
    <property type="entry name" value="Bira Bifunctional Protein, Domain 2"/>
    <property type="match status" value="1"/>
</dbReference>
<dbReference type="AlphaFoldDB" id="A0A6N9YJR2"/>
<dbReference type="GO" id="GO:0004077">
    <property type="term" value="F:biotin--[biotin carboxyl-carrier protein] ligase activity"/>
    <property type="evidence" value="ECO:0007669"/>
    <property type="project" value="UniProtKB-EC"/>
</dbReference>
<evidence type="ECO:0000313" key="5">
    <source>
        <dbReference type="EMBL" id="NED95187.1"/>
    </source>
</evidence>
<evidence type="ECO:0000256" key="2">
    <source>
        <dbReference type="ARBA" id="ARBA00023267"/>
    </source>
</evidence>
<dbReference type="Gene3D" id="2.30.30.100">
    <property type="match status" value="1"/>
</dbReference>
<evidence type="ECO:0000259" key="4">
    <source>
        <dbReference type="PROSITE" id="PS51733"/>
    </source>
</evidence>